<feature type="signal peptide" evidence="2">
    <location>
        <begin position="1"/>
        <end position="31"/>
    </location>
</feature>
<accession>A0A2G6E6D4</accession>
<dbReference type="Proteomes" id="UP000229740">
    <property type="component" value="Unassembled WGS sequence"/>
</dbReference>
<dbReference type="Pfam" id="PF13557">
    <property type="entry name" value="Phenol_MetA_deg"/>
    <property type="match status" value="1"/>
</dbReference>
<evidence type="ECO:0000256" key="2">
    <source>
        <dbReference type="SAM" id="SignalP"/>
    </source>
</evidence>
<name>A0A2G6E6D4_9BACT</name>
<feature type="region of interest" description="Disordered" evidence="1">
    <location>
        <begin position="41"/>
        <end position="66"/>
    </location>
</feature>
<dbReference type="AlphaFoldDB" id="A0A2G6E6D4"/>
<evidence type="ECO:0000313" key="3">
    <source>
        <dbReference type="EMBL" id="PID57624.1"/>
    </source>
</evidence>
<organism evidence="3 4">
    <name type="scientific">candidate division KSB3 bacterium</name>
    <dbReference type="NCBI Taxonomy" id="2044937"/>
    <lineage>
        <taxon>Bacteria</taxon>
        <taxon>candidate division KSB3</taxon>
    </lineage>
</organism>
<protein>
    <recommendedName>
        <fullName evidence="5">Transporter</fullName>
    </recommendedName>
</protein>
<feature type="chain" id="PRO_5013660628" description="Transporter" evidence="2">
    <location>
        <begin position="32"/>
        <end position="352"/>
    </location>
</feature>
<sequence>MLASQYYKKLLHSVIGAGLLLLVTVFLPALAADAEQQHAKVESNDKKAAMQQKKGPKGPKPVGVVNSSNGSVFQKGNYAVILKYDGYTREDLYDGSDKVDFVRPAAGQRGKKAYEQSFQRYRLLMRAGLFKDVDVRMIVPFMNKEMKRQSARKDFTDDESGLGDIIVYSRYQILSQKKKNPFNLAVGLGLSLPTGSTDGEDDSGATLPGFLQNGTGSVDPLFEIGAHKMFKRSMLTGHMMYRATSEGELGDRDFERPNVFGYNLGYVYALSNLFDLQLELNGKVMSKAELNGVKNDNTGGHILYITPGVHFKFWKKMHLDLGVPTVISRDLNGTQLSEEYQVVLKLAMPFSM</sequence>
<dbReference type="EMBL" id="PDPS01000026">
    <property type="protein sequence ID" value="PID57624.1"/>
    <property type="molecule type" value="Genomic_DNA"/>
</dbReference>
<comment type="caution">
    <text evidence="3">The sequence shown here is derived from an EMBL/GenBank/DDBJ whole genome shotgun (WGS) entry which is preliminary data.</text>
</comment>
<dbReference type="InterPro" id="IPR025737">
    <property type="entry name" value="FApF"/>
</dbReference>
<keyword evidence="2" id="KW-0732">Signal</keyword>
<evidence type="ECO:0008006" key="5">
    <source>
        <dbReference type="Google" id="ProtNLM"/>
    </source>
</evidence>
<proteinExistence type="predicted"/>
<reference evidence="3 4" key="1">
    <citation type="submission" date="2017-10" db="EMBL/GenBank/DDBJ databases">
        <title>Novel microbial diversity and functional potential in the marine mammal oral microbiome.</title>
        <authorList>
            <person name="Dudek N.K."/>
            <person name="Sun C.L."/>
            <person name="Burstein D."/>
            <person name="Kantor R.S."/>
            <person name="Aliaga Goltsman D.S."/>
            <person name="Bik E.M."/>
            <person name="Thomas B.C."/>
            <person name="Banfield J.F."/>
            <person name="Relman D.A."/>
        </authorList>
    </citation>
    <scope>NUCLEOTIDE SEQUENCE [LARGE SCALE GENOMIC DNA]</scope>
    <source>
        <strain evidence="3">DOLZORAL124_49_17</strain>
    </source>
</reference>
<evidence type="ECO:0000313" key="4">
    <source>
        <dbReference type="Proteomes" id="UP000229740"/>
    </source>
</evidence>
<gene>
    <name evidence="3" type="ORF">CSB45_07310</name>
</gene>
<evidence type="ECO:0000256" key="1">
    <source>
        <dbReference type="SAM" id="MobiDB-lite"/>
    </source>
</evidence>